<evidence type="ECO:0000259" key="2">
    <source>
        <dbReference type="Pfam" id="PF22124"/>
    </source>
</evidence>
<dbReference type="Pfam" id="PF21307">
    <property type="entry name" value="Glyco_hydro_95_C"/>
    <property type="match status" value="1"/>
</dbReference>
<feature type="domain" description="Glycosyl hydrolase family 95 catalytic" evidence="2">
    <location>
        <begin position="322"/>
        <end position="635"/>
    </location>
</feature>
<dbReference type="SUPFAM" id="SSF48208">
    <property type="entry name" value="Six-hairpin glycosidases"/>
    <property type="match status" value="1"/>
</dbReference>
<name>A0A413SZA8_9BACT</name>
<evidence type="ECO:0000313" key="3">
    <source>
        <dbReference type="EMBL" id="RHA75225.1"/>
    </source>
</evidence>
<evidence type="ECO:0000313" key="4">
    <source>
        <dbReference type="Proteomes" id="UP000283855"/>
    </source>
</evidence>
<protein>
    <submittedName>
        <fullName evidence="3">Alpha-L-fucosidase</fullName>
    </submittedName>
</protein>
<feature type="domain" description="Alpha fucosidase A-like C-terminal" evidence="1">
    <location>
        <begin position="666"/>
        <end position="757"/>
    </location>
</feature>
<dbReference type="InterPro" id="IPR008928">
    <property type="entry name" value="6-hairpin_glycosidase_sf"/>
</dbReference>
<dbReference type="Proteomes" id="UP000283855">
    <property type="component" value="Unassembled WGS sequence"/>
</dbReference>
<dbReference type="Pfam" id="PF22124">
    <property type="entry name" value="Glyco_hydro_95_cat"/>
    <property type="match status" value="1"/>
</dbReference>
<dbReference type="GO" id="GO:0004560">
    <property type="term" value="F:alpha-L-fucosidase activity"/>
    <property type="evidence" value="ECO:0007669"/>
    <property type="project" value="TreeGrafter"/>
</dbReference>
<proteinExistence type="predicted"/>
<dbReference type="EMBL" id="QSFT01000017">
    <property type="protein sequence ID" value="RHA75225.1"/>
    <property type="molecule type" value="Genomic_DNA"/>
</dbReference>
<dbReference type="GO" id="GO:0005975">
    <property type="term" value="P:carbohydrate metabolic process"/>
    <property type="evidence" value="ECO:0007669"/>
    <property type="project" value="InterPro"/>
</dbReference>
<evidence type="ECO:0000259" key="1">
    <source>
        <dbReference type="Pfam" id="PF21307"/>
    </source>
</evidence>
<dbReference type="InterPro" id="IPR054363">
    <property type="entry name" value="GH95_cat"/>
</dbReference>
<dbReference type="PANTHER" id="PTHR31084:SF0">
    <property type="entry name" value="ALPHA-L-FUCOSIDASE 2"/>
    <property type="match status" value="1"/>
</dbReference>
<dbReference type="InterPro" id="IPR012341">
    <property type="entry name" value="6hp_glycosidase-like_sf"/>
</dbReference>
<dbReference type="InterPro" id="IPR049053">
    <property type="entry name" value="AFCA-like_C"/>
</dbReference>
<dbReference type="AlphaFoldDB" id="A0A413SZA8"/>
<sequence>MDNPVTFHVQYCSLLKKKGSTLHTQIINSRKMKRELILLTLLSLLLFPGIHASGSKSSSPALEVNIDWAKFMSEQDMIWEVLPQAWYEAPFMGNGTLGLMVWYEPKLNAIRLETGNSLVHDHRPEKGLFGNPRLLTGHFLLQPQGKITGGTIRLDLWNAEMRAEIQTTEGSFQLEAMVNAATPVIQTRWKLQKEENISIKWIPASANSPRYQYGLTPAGSWMTMPESYTENPPAKVKLSPKGGISLQTLPAGGETAIYWQTDKSSEWHELWINVAHSYPERNACKVAEETVIRAQQQGWNSLRTTHQQWWHNFYPASFFSVDDGIKESFYWIQLYKLASATRADGALIDNTGPWLTVTPWPNAWWNLNVQLTYWPLNTSNHLDLARSLENAIYGNIENLRTNIPEPYRYNSLGIGRTSDLECASETVRIPGKDPTAEIGLLTWTCHNLWLIYRHKMDDQLLKEHLFPVLKGSINYYLHFLYKGKNGRLHLPVTYSPEYGSAEDCNFDLALLKWGCQTLTEICKRLGIKDCQEKEWRDVLKNLTSFPCNQDGLMIGRNVPYSSSHRHFSHLMSAYPLHLLNPENPEERALIERSLTHWLSKPEGLRGFSFTGASSLYALLGKGNQSLDCLNSLFDKLLGVNTLYQESGPVIETPLSGAQSVHDMLLQSWGNKIRVFPAVPSLWNNLNFHNWRTEGAFLISARRTNGKTEFIRILSEAGEPCTIVTDIQKPIFEGKRNFQTQQTAPNTYVIDLKKGEEVFIRNSDTPTTFTISPQTGDSHLSRVYNPFGKKALH</sequence>
<dbReference type="Gene3D" id="1.50.10.10">
    <property type="match status" value="1"/>
</dbReference>
<organism evidence="3 4">
    <name type="scientific">Phocaeicola coprophilus</name>
    <dbReference type="NCBI Taxonomy" id="387090"/>
    <lineage>
        <taxon>Bacteria</taxon>
        <taxon>Pseudomonadati</taxon>
        <taxon>Bacteroidota</taxon>
        <taxon>Bacteroidia</taxon>
        <taxon>Bacteroidales</taxon>
        <taxon>Bacteroidaceae</taxon>
        <taxon>Phocaeicola</taxon>
    </lineage>
</organism>
<gene>
    <name evidence="3" type="ORF">DW921_09020</name>
</gene>
<reference evidence="3 4" key="1">
    <citation type="submission" date="2018-08" db="EMBL/GenBank/DDBJ databases">
        <title>A genome reference for cultivated species of the human gut microbiota.</title>
        <authorList>
            <person name="Zou Y."/>
            <person name="Xue W."/>
            <person name="Luo G."/>
        </authorList>
    </citation>
    <scope>NUCLEOTIDE SEQUENCE [LARGE SCALE GENOMIC DNA]</scope>
    <source>
        <strain evidence="3 4">AM42-38</strain>
    </source>
</reference>
<comment type="caution">
    <text evidence="3">The sequence shown here is derived from an EMBL/GenBank/DDBJ whole genome shotgun (WGS) entry which is preliminary data.</text>
</comment>
<accession>A0A413SZA8</accession>
<dbReference type="PANTHER" id="PTHR31084">
    <property type="entry name" value="ALPHA-L-FUCOSIDASE 2"/>
    <property type="match status" value="1"/>
</dbReference>